<dbReference type="EMBL" id="FUXM01000010">
    <property type="protein sequence ID" value="SJZ87880.1"/>
    <property type="molecule type" value="Genomic_DNA"/>
</dbReference>
<dbReference type="GO" id="GO:0016787">
    <property type="term" value="F:hydrolase activity"/>
    <property type="evidence" value="ECO:0007669"/>
    <property type="project" value="UniProtKB-KW"/>
</dbReference>
<dbReference type="InterPro" id="IPR050992">
    <property type="entry name" value="CheZ_family_phosphatases"/>
</dbReference>
<sequence>MGEFKKLSEAQLDVIREVCNIGAGNGATALATMLGQRVEMSVPEINIVSYQEILEASPICQETVYGIYQKIKGQAPGEVLWLLPQSMAQQLVEMLLQRSVTETGSFNQFELSALAEVGNIVTGGFLAAITGFTGIRFYPSIPGVALDYGCNILSSVAAELGHVSNEVLIIETIFKLNHKEMIGHFFLLPEPDSLRVIVTALGV</sequence>
<evidence type="ECO:0000256" key="2">
    <source>
        <dbReference type="ARBA" id="ARBA00022801"/>
    </source>
</evidence>
<reference evidence="5" key="1">
    <citation type="submission" date="2017-02" db="EMBL/GenBank/DDBJ databases">
        <authorList>
            <person name="Varghese N."/>
            <person name="Submissions S."/>
        </authorList>
    </citation>
    <scope>NUCLEOTIDE SEQUENCE [LARGE SCALE GENOMIC DNA]</scope>
    <source>
        <strain evidence="5">DSM 16521</strain>
    </source>
</reference>
<protein>
    <submittedName>
        <fullName evidence="4">Chemotaxis protein CheC</fullName>
    </submittedName>
</protein>
<keyword evidence="1" id="KW-0145">Chemotaxis</keyword>
<dbReference type="GO" id="GO:0006935">
    <property type="term" value="P:chemotaxis"/>
    <property type="evidence" value="ECO:0007669"/>
    <property type="project" value="UniProtKB-KW"/>
</dbReference>
<gene>
    <name evidence="4" type="ORF">SAMN02745885_01187</name>
</gene>
<evidence type="ECO:0000313" key="5">
    <source>
        <dbReference type="Proteomes" id="UP000189933"/>
    </source>
</evidence>
<dbReference type="Pfam" id="PF04509">
    <property type="entry name" value="CheC"/>
    <property type="match status" value="2"/>
</dbReference>
<feature type="domain" description="CheC-like protein" evidence="3">
    <location>
        <begin position="109"/>
        <end position="144"/>
    </location>
</feature>
<dbReference type="SUPFAM" id="SSF103039">
    <property type="entry name" value="CheC-like"/>
    <property type="match status" value="1"/>
</dbReference>
<keyword evidence="5" id="KW-1185">Reference proteome</keyword>
<dbReference type="Proteomes" id="UP000189933">
    <property type="component" value="Unassembled WGS sequence"/>
</dbReference>
<feature type="domain" description="CheC-like protein" evidence="3">
    <location>
        <begin position="11"/>
        <end position="47"/>
    </location>
</feature>
<dbReference type="PANTHER" id="PTHR43693">
    <property type="entry name" value="PROTEIN PHOSPHATASE CHEZ"/>
    <property type="match status" value="1"/>
</dbReference>
<name>A0A1T4P8J2_9FIRM</name>
<dbReference type="InterPro" id="IPR007597">
    <property type="entry name" value="CheC"/>
</dbReference>
<dbReference type="OrthoDB" id="9812187at2"/>
<organism evidence="4 5">
    <name type="scientific">Carboxydocella sporoproducens DSM 16521</name>
    <dbReference type="NCBI Taxonomy" id="1121270"/>
    <lineage>
        <taxon>Bacteria</taxon>
        <taxon>Bacillati</taxon>
        <taxon>Bacillota</taxon>
        <taxon>Clostridia</taxon>
        <taxon>Eubacteriales</taxon>
        <taxon>Clostridiales Family XVI. Incertae Sedis</taxon>
        <taxon>Carboxydocella</taxon>
    </lineage>
</organism>
<evidence type="ECO:0000313" key="4">
    <source>
        <dbReference type="EMBL" id="SJZ87880.1"/>
    </source>
</evidence>
<dbReference type="PANTHER" id="PTHR43693:SF1">
    <property type="entry name" value="PROTEIN PHOSPHATASE CHEZ"/>
    <property type="match status" value="1"/>
</dbReference>
<evidence type="ECO:0000259" key="3">
    <source>
        <dbReference type="Pfam" id="PF04509"/>
    </source>
</evidence>
<dbReference type="InterPro" id="IPR028976">
    <property type="entry name" value="CheC-like_sf"/>
</dbReference>
<dbReference type="Gene3D" id="3.40.1550.10">
    <property type="entry name" value="CheC-like"/>
    <property type="match status" value="1"/>
</dbReference>
<dbReference type="AlphaFoldDB" id="A0A1T4P8J2"/>
<dbReference type="CDD" id="cd17909">
    <property type="entry name" value="CheC_ClassI"/>
    <property type="match status" value="1"/>
</dbReference>
<dbReference type="RefSeq" id="WP_078665269.1">
    <property type="nucleotide sequence ID" value="NZ_FUXM01000010.1"/>
</dbReference>
<accession>A0A1T4P8J2</accession>
<proteinExistence type="predicted"/>
<evidence type="ECO:0000256" key="1">
    <source>
        <dbReference type="ARBA" id="ARBA00022500"/>
    </source>
</evidence>
<keyword evidence="2" id="KW-0378">Hydrolase</keyword>